<dbReference type="SUPFAM" id="SSF50475">
    <property type="entry name" value="FMN-binding split barrel"/>
    <property type="match status" value="1"/>
</dbReference>
<dbReference type="NCBIfam" id="TIGR04025">
    <property type="entry name" value="PPOX_FMN_DR2398"/>
    <property type="match status" value="1"/>
</dbReference>
<feature type="domain" description="Pyridoxamine 5'-phosphate oxidase N-terminal" evidence="1">
    <location>
        <begin position="40"/>
        <end position="161"/>
    </location>
</feature>
<dbReference type="OrthoDB" id="9796486at2"/>
<gene>
    <name evidence="2" type="ORF">FA727_04385</name>
</gene>
<dbReference type="Gene3D" id="2.30.110.10">
    <property type="entry name" value="Electron Transport, Fmn-binding Protein, Chain A"/>
    <property type="match status" value="1"/>
</dbReference>
<evidence type="ECO:0000313" key="3">
    <source>
        <dbReference type="Proteomes" id="UP000307756"/>
    </source>
</evidence>
<accession>A0A4U1D8I5</accession>
<evidence type="ECO:0000313" key="2">
    <source>
        <dbReference type="EMBL" id="TKC18801.1"/>
    </source>
</evidence>
<dbReference type="RefSeq" id="WP_136829494.1">
    <property type="nucleotide sequence ID" value="NZ_SWBM01000001.1"/>
</dbReference>
<dbReference type="InterPro" id="IPR011576">
    <property type="entry name" value="Pyridox_Oxase_N"/>
</dbReference>
<comment type="caution">
    <text evidence="2">The sequence shown here is derived from an EMBL/GenBank/DDBJ whole genome shotgun (WGS) entry which is preliminary data.</text>
</comment>
<name>A0A4U1D8I5_9BACI</name>
<dbReference type="InterPro" id="IPR012349">
    <property type="entry name" value="Split_barrel_FMN-bd"/>
</dbReference>
<sequence length="213" mass="24188">MSKSFKGEYKLTDIISTEAELRELLGHPSELVKRKVISTLDEHCQEFISKSPFLVIASSDEFGHCDVSPRGDEPGFIFIENEHRLVIPERPGNKRMDTLRNILKNPRVGLIFLIPGLGETLRVNGKAFITKNEKVLEKMAARGKTPVVGICVDVEECFIHCAKAFKRSKLWEPQMWLEKEELPTASNILFAHTNFSSVEDIEASLKESYTKRL</sequence>
<dbReference type="AlphaFoldDB" id="A0A4U1D8I5"/>
<proteinExistence type="predicted"/>
<protein>
    <submittedName>
        <fullName evidence="2">Pyridoxamine 5'-phosphate oxidase family protein</fullName>
    </submittedName>
</protein>
<keyword evidence="3" id="KW-1185">Reference proteome</keyword>
<organism evidence="2 3">
    <name type="scientific">Robertmurraya kyonggiensis</name>
    <dbReference type="NCBI Taxonomy" id="1037680"/>
    <lineage>
        <taxon>Bacteria</taxon>
        <taxon>Bacillati</taxon>
        <taxon>Bacillota</taxon>
        <taxon>Bacilli</taxon>
        <taxon>Bacillales</taxon>
        <taxon>Bacillaceae</taxon>
        <taxon>Robertmurraya</taxon>
    </lineage>
</organism>
<evidence type="ECO:0000259" key="1">
    <source>
        <dbReference type="Pfam" id="PF01243"/>
    </source>
</evidence>
<dbReference type="Pfam" id="PF01243">
    <property type="entry name" value="PNPOx_N"/>
    <property type="match status" value="1"/>
</dbReference>
<dbReference type="EMBL" id="SWBM01000001">
    <property type="protein sequence ID" value="TKC18801.1"/>
    <property type="molecule type" value="Genomic_DNA"/>
</dbReference>
<dbReference type="PANTHER" id="PTHR42815">
    <property type="entry name" value="FAD-BINDING, PUTATIVE (AFU_ORTHOLOGUE AFUA_6G07600)-RELATED"/>
    <property type="match status" value="1"/>
</dbReference>
<dbReference type="PANTHER" id="PTHR42815:SF2">
    <property type="entry name" value="FAD-BINDING, PUTATIVE (AFU_ORTHOLOGUE AFUA_6G07600)-RELATED"/>
    <property type="match status" value="1"/>
</dbReference>
<dbReference type="Proteomes" id="UP000307756">
    <property type="component" value="Unassembled WGS sequence"/>
</dbReference>
<dbReference type="InterPro" id="IPR024029">
    <property type="entry name" value="Pyridox_Oxase_FMN-dep"/>
</dbReference>
<reference evidence="2 3" key="1">
    <citation type="journal article" date="2011" name="J. Microbiol.">
        <title>Bacillus kyonggiensis sp. nov., isolated from soil of a lettuce field.</title>
        <authorList>
            <person name="Dong K."/>
            <person name="Lee S."/>
        </authorList>
    </citation>
    <scope>NUCLEOTIDE SEQUENCE [LARGE SCALE GENOMIC DNA]</scope>
    <source>
        <strain evidence="2 3">NB22</strain>
    </source>
</reference>